<dbReference type="EMBL" id="FJUW01000042">
    <property type="protein sequence ID" value="CZT07321.1"/>
    <property type="molecule type" value="Genomic_DNA"/>
</dbReference>
<proteinExistence type="predicted"/>
<dbReference type="InParanoid" id="A0A1E1L9T3"/>
<evidence type="ECO:0008006" key="4">
    <source>
        <dbReference type="Google" id="ProtNLM"/>
    </source>
</evidence>
<evidence type="ECO:0000313" key="3">
    <source>
        <dbReference type="Proteomes" id="UP000178129"/>
    </source>
</evidence>
<protein>
    <recommendedName>
        <fullName evidence="4">Geranylgeranyl pyrophosphate synthetase</fullName>
    </recommendedName>
</protein>
<feature type="region of interest" description="Disordered" evidence="1">
    <location>
        <begin position="1"/>
        <end position="50"/>
    </location>
</feature>
<dbReference type="STRING" id="914237.A0A1E1L9T3"/>
<evidence type="ECO:0000256" key="1">
    <source>
        <dbReference type="SAM" id="MobiDB-lite"/>
    </source>
</evidence>
<accession>A0A1E1L9T3</accession>
<feature type="compositionally biased region" description="Gly residues" evidence="1">
    <location>
        <begin position="22"/>
        <end position="33"/>
    </location>
</feature>
<dbReference type="Proteomes" id="UP000178129">
    <property type="component" value="Unassembled WGS sequence"/>
</dbReference>
<dbReference type="PANTHER" id="PTHR35179">
    <property type="entry name" value="PROTEIN CBG02620"/>
    <property type="match status" value="1"/>
</dbReference>
<comment type="caution">
    <text evidence="2">The sequence shown here is derived from an EMBL/GenBank/DDBJ whole genome shotgun (WGS) entry which is preliminary data.</text>
</comment>
<sequence length="422" mass="46737">MSLQQNQRGRWNRGGRPWRGTGRAGRGGGTGLGRGHHEGNGALPTPTAPPQQPLGLVVDTIDLHALLVELDEPEIQSQCYVASYNWINGRDPVIIVPGSPPAWTPLAEDKKLKPDSEDVYRDINAARYPKYPMEPAVRSVLAMSPDFELASLDIVGCGSTIGNLLTFAGSQPRAFRFDVNVVGGTVFLIRRGNSPTEIIDGLQGYGHTFPENYTTWDAEVRNSCSHQRIIQYDFGGLQILIRTETDGYLKPATPKMSSKASDTEANRSLENALDEIAVSTQSPSNHGKLEIKMGGEVVHQSSIFDIKTRAGYKPYNMEEILPRLWTNQTSKFLLAYHEFGLFDKPRVTSVAEDILKWQKANSSLLARFHALLKRIVDVVTDTKHTEFEISWDGQGPLCITKQIGEGRTALPSDLVNLWDINE</sequence>
<dbReference type="PANTHER" id="PTHR35179:SF2">
    <property type="entry name" value="START DOMAIN-CONTAINING PROTEIN"/>
    <property type="match status" value="1"/>
</dbReference>
<organism evidence="2 3">
    <name type="scientific">Rhynchosporium graminicola</name>
    <dbReference type="NCBI Taxonomy" id="2792576"/>
    <lineage>
        <taxon>Eukaryota</taxon>
        <taxon>Fungi</taxon>
        <taxon>Dikarya</taxon>
        <taxon>Ascomycota</taxon>
        <taxon>Pezizomycotina</taxon>
        <taxon>Leotiomycetes</taxon>
        <taxon>Helotiales</taxon>
        <taxon>Ploettnerulaceae</taxon>
        <taxon>Rhynchosporium</taxon>
    </lineage>
</organism>
<dbReference type="AlphaFoldDB" id="A0A1E1L9T3"/>
<reference evidence="3" key="1">
    <citation type="submission" date="2016-03" db="EMBL/GenBank/DDBJ databases">
        <authorList>
            <person name="Ploux O."/>
        </authorList>
    </citation>
    <scope>NUCLEOTIDE SEQUENCE [LARGE SCALE GENOMIC DNA]</scope>
    <source>
        <strain evidence="3">UK7</strain>
    </source>
</reference>
<gene>
    <name evidence="2" type="ORF">RCO7_07305</name>
</gene>
<evidence type="ECO:0000313" key="2">
    <source>
        <dbReference type="EMBL" id="CZT07321.1"/>
    </source>
</evidence>
<name>A0A1E1L9T3_9HELO</name>
<keyword evidence="3" id="KW-1185">Reference proteome</keyword>